<keyword evidence="2 4" id="KW-0378">Hydrolase</keyword>
<dbReference type="InterPro" id="IPR011545">
    <property type="entry name" value="DEAD/DEAH_box_helicase_dom"/>
</dbReference>
<dbReference type="Ensembl" id="ENSTRUT00000085637.1">
    <property type="protein sequence ID" value="ENSTRUP00000079863.1"/>
    <property type="gene ID" value="ENSTRUG00000030835.1"/>
</dbReference>
<reference evidence="7" key="2">
    <citation type="submission" date="2025-08" db="UniProtKB">
        <authorList>
            <consortium name="Ensembl"/>
        </authorList>
    </citation>
    <scope>IDENTIFICATION</scope>
</reference>
<keyword evidence="3 4" id="KW-0067">ATP-binding</keyword>
<keyword evidence="1 4" id="KW-0547">Nucleotide-binding</keyword>
<dbReference type="GO" id="GO:0016787">
    <property type="term" value="F:hydrolase activity"/>
    <property type="evidence" value="ECO:0007669"/>
    <property type="project" value="UniProtKB-KW"/>
</dbReference>
<dbReference type="SUPFAM" id="SSF52540">
    <property type="entry name" value="P-loop containing nucleoside triphosphate hydrolases"/>
    <property type="match status" value="1"/>
</dbReference>
<evidence type="ECO:0000256" key="5">
    <source>
        <dbReference type="SAM" id="MobiDB-lite"/>
    </source>
</evidence>
<keyword evidence="4" id="KW-0694">RNA-binding</keyword>
<comment type="similarity">
    <text evidence="4">Belongs to the DEAD box helicase family.</text>
</comment>
<evidence type="ECO:0000313" key="8">
    <source>
        <dbReference type="Proteomes" id="UP000005226"/>
    </source>
</evidence>
<comment type="domain">
    <text evidence="4">The Q motif is unique to and characteristic of the DEAD box family of RNA helicases and controls ATP binding and hydrolysis.</text>
</comment>
<dbReference type="GO" id="GO:0003724">
    <property type="term" value="F:RNA helicase activity"/>
    <property type="evidence" value="ECO:0007669"/>
    <property type="project" value="UniProtKB-EC"/>
</dbReference>
<dbReference type="EC" id="3.6.4.13" evidence="4"/>
<dbReference type="InterPro" id="IPR027417">
    <property type="entry name" value="P-loop_NTPase"/>
</dbReference>
<proteinExistence type="inferred from homology"/>
<reference evidence="7" key="3">
    <citation type="submission" date="2025-09" db="UniProtKB">
        <authorList>
            <consortium name="Ensembl"/>
        </authorList>
    </citation>
    <scope>IDENTIFICATION</scope>
</reference>
<dbReference type="GeneTree" id="ENSGT00940000153889"/>
<name>A0A674P448_TAKRU</name>
<dbReference type="AlphaFoldDB" id="A0A674P448"/>
<comment type="catalytic activity">
    <reaction evidence="4">
        <text>ATP + H2O = ADP + phosphate + H(+)</text>
        <dbReference type="Rhea" id="RHEA:13065"/>
        <dbReference type="ChEBI" id="CHEBI:15377"/>
        <dbReference type="ChEBI" id="CHEBI:15378"/>
        <dbReference type="ChEBI" id="CHEBI:30616"/>
        <dbReference type="ChEBI" id="CHEBI:43474"/>
        <dbReference type="ChEBI" id="CHEBI:456216"/>
        <dbReference type="EC" id="3.6.4.13"/>
    </reaction>
</comment>
<evidence type="ECO:0000256" key="3">
    <source>
        <dbReference type="ARBA" id="ARBA00022840"/>
    </source>
</evidence>
<dbReference type="PANTHER" id="PTHR24031">
    <property type="entry name" value="RNA HELICASE"/>
    <property type="match status" value="1"/>
</dbReference>
<evidence type="ECO:0000256" key="4">
    <source>
        <dbReference type="RuleBase" id="RU365068"/>
    </source>
</evidence>
<dbReference type="Gene3D" id="3.40.50.300">
    <property type="entry name" value="P-loop containing nucleotide triphosphate hydrolases"/>
    <property type="match status" value="1"/>
</dbReference>
<evidence type="ECO:0000313" key="7">
    <source>
        <dbReference type="Ensembl" id="ENSTRUP00000079863.1"/>
    </source>
</evidence>
<keyword evidence="4" id="KW-0347">Helicase</keyword>
<feature type="region of interest" description="Disordered" evidence="5">
    <location>
        <begin position="1"/>
        <end position="25"/>
    </location>
</feature>
<dbReference type="InParanoid" id="A0A674P448"/>
<evidence type="ECO:0000256" key="2">
    <source>
        <dbReference type="ARBA" id="ARBA00022801"/>
    </source>
</evidence>
<evidence type="ECO:0000256" key="1">
    <source>
        <dbReference type="ARBA" id="ARBA00022741"/>
    </source>
</evidence>
<dbReference type="Proteomes" id="UP000005226">
    <property type="component" value="Chromosome 1"/>
</dbReference>
<dbReference type="GO" id="GO:0003723">
    <property type="term" value="F:RNA binding"/>
    <property type="evidence" value="ECO:0007669"/>
    <property type="project" value="UniProtKB-UniRule"/>
</dbReference>
<sequence length="113" mass="12596">MTEDWSCGFDSSRGPAPPETEEINDDNWDQAVESFEDMKLNEHLLRAIFPCIKGHDVIAQSQSGTGKMGTYVISVLQRINVTIKETQAIILAPTRELAHQIQKVVCICTAVQH</sequence>
<comment type="function">
    <text evidence="4">RNA helicase.</text>
</comment>
<dbReference type="GO" id="GO:0005524">
    <property type="term" value="F:ATP binding"/>
    <property type="evidence" value="ECO:0007669"/>
    <property type="project" value="UniProtKB-UniRule"/>
</dbReference>
<protein>
    <recommendedName>
        <fullName evidence="4">ATP-dependent RNA helicase</fullName>
        <ecNumber evidence="4">3.6.4.13</ecNumber>
    </recommendedName>
</protein>
<dbReference type="Pfam" id="PF00270">
    <property type="entry name" value="DEAD"/>
    <property type="match status" value="1"/>
</dbReference>
<evidence type="ECO:0000259" key="6">
    <source>
        <dbReference type="Pfam" id="PF00270"/>
    </source>
</evidence>
<reference evidence="7 8" key="1">
    <citation type="journal article" date="2011" name="Genome Biol. Evol.">
        <title>Integration of the genetic map and genome assembly of fugu facilitates insights into distinct features of genome evolution in teleosts and mammals.</title>
        <authorList>
            <person name="Kai W."/>
            <person name="Kikuchi K."/>
            <person name="Tohari S."/>
            <person name="Chew A.K."/>
            <person name="Tay A."/>
            <person name="Fujiwara A."/>
            <person name="Hosoya S."/>
            <person name="Suetake H."/>
            <person name="Naruse K."/>
            <person name="Brenner S."/>
            <person name="Suzuki Y."/>
            <person name="Venkatesh B."/>
        </authorList>
    </citation>
    <scope>NUCLEOTIDE SEQUENCE [LARGE SCALE GENOMIC DNA]</scope>
</reference>
<keyword evidence="8" id="KW-1185">Reference proteome</keyword>
<accession>A0A674P448</accession>
<feature type="domain" description="DEAD/DEAH-box helicase" evidence="6">
    <location>
        <begin position="47"/>
        <end position="104"/>
    </location>
</feature>
<organism evidence="7 8">
    <name type="scientific">Takifugu rubripes</name>
    <name type="common">Japanese pufferfish</name>
    <name type="synonym">Fugu rubripes</name>
    <dbReference type="NCBI Taxonomy" id="31033"/>
    <lineage>
        <taxon>Eukaryota</taxon>
        <taxon>Metazoa</taxon>
        <taxon>Chordata</taxon>
        <taxon>Craniata</taxon>
        <taxon>Vertebrata</taxon>
        <taxon>Euteleostomi</taxon>
        <taxon>Actinopterygii</taxon>
        <taxon>Neopterygii</taxon>
        <taxon>Teleostei</taxon>
        <taxon>Neoteleostei</taxon>
        <taxon>Acanthomorphata</taxon>
        <taxon>Eupercaria</taxon>
        <taxon>Tetraodontiformes</taxon>
        <taxon>Tetradontoidea</taxon>
        <taxon>Tetraodontidae</taxon>
        <taxon>Takifugu</taxon>
    </lineage>
</organism>